<dbReference type="EMBL" id="OZ035829">
    <property type="protein sequence ID" value="CAL1611288.1"/>
    <property type="molecule type" value="Genomic_DNA"/>
</dbReference>
<keyword evidence="3" id="KW-1185">Reference proteome</keyword>
<feature type="region of interest" description="Disordered" evidence="1">
    <location>
        <begin position="47"/>
        <end position="110"/>
    </location>
</feature>
<gene>
    <name evidence="2" type="ORF">KC01_LOCUS37729</name>
</gene>
<proteinExistence type="predicted"/>
<dbReference type="PANTHER" id="PTHR31393">
    <property type="entry name" value="C5ORF31"/>
    <property type="match status" value="1"/>
</dbReference>
<dbReference type="InterPro" id="IPR027886">
    <property type="entry name" value="SPMIP4"/>
</dbReference>
<feature type="region of interest" description="Disordered" evidence="1">
    <location>
        <begin position="123"/>
        <end position="176"/>
    </location>
</feature>
<sequence length="229" mass="25705">MHPKPVRDELPLRDERKEMLRRVEQTHWLTSYQLHYSGYEKGHLKMDSQLRSSRSTRRNAHSAPQRVKPVSPPVPPTLTDNHSRTDDLRAGMTGPSAHRPVTFPAPLQRSSSAFVLPGEISADRNESARPHRWGHSQPEPSSGMGHTLEDALSDGAARERTGGPPALPGIRPRSGEGLSLKELQDSYSKTQAHRRFNSSTRRANVDLKDHVCAGRRHDFYGVNVHYLHG</sequence>
<name>A0AAV2MD25_KNICA</name>
<dbReference type="PANTHER" id="PTHR31393:SF2">
    <property type="entry name" value="CHROMOSOME 7 OPEN READING FRAME 31"/>
    <property type="match status" value="1"/>
</dbReference>
<dbReference type="GO" id="GO:0005813">
    <property type="term" value="C:centrosome"/>
    <property type="evidence" value="ECO:0007669"/>
    <property type="project" value="TreeGrafter"/>
</dbReference>
<reference evidence="2 3" key="1">
    <citation type="submission" date="2024-04" db="EMBL/GenBank/DDBJ databases">
        <authorList>
            <person name="Waldvogel A.-M."/>
            <person name="Schoenle A."/>
        </authorList>
    </citation>
    <scope>NUCLEOTIDE SEQUENCE [LARGE SCALE GENOMIC DNA]</scope>
</reference>
<evidence type="ECO:0000256" key="1">
    <source>
        <dbReference type="SAM" id="MobiDB-lite"/>
    </source>
</evidence>
<dbReference type="AlphaFoldDB" id="A0AAV2MD25"/>
<evidence type="ECO:0000313" key="2">
    <source>
        <dbReference type="EMBL" id="CAL1611288.1"/>
    </source>
</evidence>
<protein>
    <submittedName>
        <fullName evidence="2">Uncharacterized protein</fullName>
    </submittedName>
</protein>
<dbReference type="Proteomes" id="UP001497482">
    <property type="component" value="Chromosome 7"/>
</dbReference>
<organism evidence="2 3">
    <name type="scientific">Knipowitschia caucasica</name>
    <name type="common">Caucasian dwarf goby</name>
    <name type="synonym">Pomatoschistus caucasicus</name>
    <dbReference type="NCBI Taxonomy" id="637954"/>
    <lineage>
        <taxon>Eukaryota</taxon>
        <taxon>Metazoa</taxon>
        <taxon>Chordata</taxon>
        <taxon>Craniata</taxon>
        <taxon>Vertebrata</taxon>
        <taxon>Euteleostomi</taxon>
        <taxon>Actinopterygii</taxon>
        <taxon>Neopterygii</taxon>
        <taxon>Teleostei</taxon>
        <taxon>Neoteleostei</taxon>
        <taxon>Acanthomorphata</taxon>
        <taxon>Gobiaria</taxon>
        <taxon>Gobiiformes</taxon>
        <taxon>Gobioidei</taxon>
        <taxon>Gobiidae</taxon>
        <taxon>Gobiinae</taxon>
        <taxon>Knipowitschia</taxon>
    </lineage>
</organism>
<accession>A0AAV2MD25</accession>
<evidence type="ECO:0000313" key="3">
    <source>
        <dbReference type="Proteomes" id="UP001497482"/>
    </source>
</evidence>